<proteinExistence type="predicted"/>
<sequence length="34" mass="3967">MLDALPVCCKDRNISGFDSRRLHEAFKVLFKLRS</sequence>
<protein>
    <submittedName>
        <fullName evidence="1">Uncharacterized protein</fullName>
    </submittedName>
</protein>
<evidence type="ECO:0000313" key="1">
    <source>
        <dbReference type="EMBL" id="DAF92434.1"/>
    </source>
</evidence>
<accession>A0A8S5UDG0</accession>
<reference evidence="1" key="1">
    <citation type="journal article" date="2021" name="Proc. Natl. Acad. Sci. U.S.A.">
        <title>A Catalog of Tens of Thousands of Viruses from Human Metagenomes Reveals Hidden Associations with Chronic Diseases.</title>
        <authorList>
            <person name="Tisza M.J."/>
            <person name="Buck C.B."/>
        </authorList>
    </citation>
    <scope>NUCLEOTIDE SEQUENCE</scope>
    <source>
        <strain evidence="1">Ct13O11</strain>
    </source>
</reference>
<dbReference type="EMBL" id="BK016066">
    <property type="protein sequence ID" value="DAF92434.1"/>
    <property type="molecule type" value="Genomic_DNA"/>
</dbReference>
<organism evidence="1">
    <name type="scientific">Siphoviridae sp. ct13O11</name>
    <dbReference type="NCBI Taxonomy" id="2825303"/>
    <lineage>
        <taxon>Viruses</taxon>
        <taxon>Duplodnaviria</taxon>
        <taxon>Heunggongvirae</taxon>
        <taxon>Uroviricota</taxon>
        <taxon>Caudoviricetes</taxon>
    </lineage>
</organism>
<name>A0A8S5UDG0_9CAUD</name>